<dbReference type="RefSeq" id="XP_035897905.1">
    <property type="nucleotide sequence ID" value="XM_036042012.1"/>
</dbReference>
<dbReference type="STRING" id="30069.A0A182YHL1"/>
<accession>A0A182YHL1</accession>
<comment type="similarity">
    <text evidence="1">Belongs to the VHL family.</text>
</comment>
<proteinExistence type="inferred from homology"/>
<protein>
    <submittedName>
        <fullName evidence="3">VHL domain-containing protein</fullName>
    </submittedName>
</protein>
<evidence type="ECO:0000313" key="4">
    <source>
        <dbReference type="Proteomes" id="UP000076408"/>
    </source>
</evidence>
<sequence>MAATNAEPVLRSRNSEVRSFVLFRNTTERVVDVYWVNYSATLTHYSTLQPGAQCKVNTFVSHPWLFKDKRHEERMHVRHQPIFMPEPWYNSFTGAGRLNRMEARIHFPVRTLKENCLWRILALLSAKEESVLCELELPNVLVQELVKRKRNRV</sequence>
<dbReference type="InterPro" id="IPR036208">
    <property type="entry name" value="VHL_sf"/>
</dbReference>
<evidence type="ECO:0000313" key="3">
    <source>
        <dbReference type="EnsemblMetazoa" id="ASTEI07947-PA"/>
    </source>
</evidence>
<keyword evidence="4" id="KW-1185">Reference proteome</keyword>
<evidence type="ECO:0000259" key="2">
    <source>
        <dbReference type="Pfam" id="PF01847"/>
    </source>
</evidence>
<dbReference type="Proteomes" id="UP000076408">
    <property type="component" value="Unassembled WGS sequence"/>
</dbReference>
<dbReference type="OrthoDB" id="413400at2759"/>
<feature type="domain" description="von Hippel-Lindau disease tumour suppressor beta" evidence="2">
    <location>
        <begin position="10"/>
        <end position="87"/>
    </location>
</feature>
<dbReference type="Gene3D" id="2.60.40.780">
    <property type="entry name" value="von Hippel-Lindau disease tumour suppressor, beta domain"/>
    <property type="match status" value="1"/>
</dbReference>
<dbReference type="EnsemblMetazoa" id="ASTEI07947-RA">
    <property type="protein sequence ID" value="ASTEI07947-PA"/>
    <property type="gene ID" value="ASTEI07947"/>
</dbReference>
<dbReference type="KEGG" id="aste:118505769"/>
<dbReference type="AlphaFoldDB" id="A0A182YHL1"/>
<dbReference type="SUPFAM" id="SSF49468">
    <property type="entry name" value="VHL"/>
    <property type="match status" value="1"/>
</dbReference>
<dbReference type="GeneID" id="118505769"/>
<reference evidence="4" key="1">
    <citation type="journal article" date="2014" name="Genome Biol.">
        <title>Genome analysis of a major urban malaria vector mosquito, Anopheles stephensi.</title>
        <authorList>
            <person name="Jiang X."/>
            <person name="Peery A."/>
            <person name="Hall A.B."/>
            <person name="Sharma A."/>
            <person name="Chen X.G."/>
            <person name="Waterhouse R.M."/>
            <person name="Komissarov A."/>
            <person name="Riehle M.M."/>
            <person name="Shouche Y."/>
            <person name="Sharakhova M.V."/>
            <person name="Lawson D."/>
            <person name="Pakpour N."/>
            <person name="Arensburger P."/>
            <person name="Davidson V.L."/>
            <person name="Eiglmeier K."/>
            <person name="Emrich S."/>
            <person name="George P."/>
            <person name="Kennedy R.C."/>
            <person name="Mane S.P."/>
            <person name="Maslen G."/>
            <person name="Oringanje C."/>
            <person name="Qi Y."/>
            <person name="Settlage R."/>
            <person name="Tojo M."/>
            <person name="Tubio J.M."/>
            <person name="Unger M.F."/>
            <person name="Wang B."/>
            <person name="Vernick K.D."/>
            <person name="Ribeiro J.M."/>
            <person name="James A.A."/>
            <person name="Michel K."/>
            <person name="Riehle M.A."/>
            <person name="Luckhart S."/>
            <person name="Sharakhov I.V."/>
            <person name="Tu Z."/>
        </authorList>
    </citation>
    <scope>NUCLEOTIDE SEQUENCE [LARGE SCALE GENOMIC DNA]</scope>
    <source>
        <strain evidence="4">Indian</strain>
    </source>
</reference>
<dbReference type="FunFam" id="2.60.40.780:FF:000001">
    <property type="entry name" value="von Hippel-Lindau disease tumor suppressor"/>
    <property type="match status" value="1"/>
</dbReference>
<dbReference type="InterPro" id="IPR037140">
    <property type="entry name" value="VHL_beta_dom_sf"/>
</dbReference>
<dbReference type="OMA" id="MNQRVEQ"/>
<evidence type="ECO:0000256" key="1">
    <source>
        <dbReference type="ARBA" id="ARBA00010057"/>
    </source>
</evidence>
<dbReference type="InterPro" id="IPR022772">
    <property type="entry name" value="VHL_tumour_suppress_b/a_dom"/>
</dbReference>
<dbReference type="CDD" id="cd05468">
    <property type="entry name" value="pVHL"/>
    <property type="match status" value="1"/>
</dbReference>
<reference evidence="3" key="2">
    <citation type="submission" date="2020-05" db="UniProtKB">
        <authorList>
            <consortium name="EnsemblMetazoa"/>
        </authorList>
    </citation>
    <scope>IDENTIFICATION</scope>
    <source>
        <strain evidence="3">Indian</strain>
    </source>
</reference>
<dbReference type="VEuPathDB" id="VectorBase:ASTEI20_042223"/>
<name>A0A182YHL1_ANOST</name>
<dbReference type="CTD" id="7428"/>
<organism evidence="3 4">
    <name type="scientific">Anopheles stephensi</name>
    <name type="common">Indo-Pakistan malaria mosquito</name>
    <dbReference type="NCBI Taxonomy" id="30069"/>
    <lineage>
        <taxon>Eukaryota</taxon>
        <taxon>Metazoa</taxon>
        <taxon>Ecdysozoa</taxon>
        <taxon>Arthropoda</taxon>
        <taxon>Hexapoda</taxon>
        <taxon>Insecta</taxon>
        <taxon>Pterygota</taxon>
        <taxon>Neoptera</taxon>
        <taxon>Endopterygota</taxon>
        <taxon>Diptera</taxon>
        <taxon>Nematocera</taxon>
        <taxon>Culicoidea</taxon>
        <taxon>Culicidae</taxon>
        <taxon>Anophelinae</taxon>
        <taxon>Anopheles</taxon>
    </lineage>
</organism>
<dbReference type="VEuPathDB" id="VectorBase:ASTEI07947"/>
<dbReference type="InterPro" id="IPR024053">
    <property type="entry name" value="VHL_beta_dom"/>
</dbReference>
<dbReference type="Pfam" id="PF01847">
    <property type="entry name" value="VHL"/>
    <property type="match status" value="1"/>
</dbReference>